<proteinExistence type="inferred from homology"/>
<evidence type="ECO:0000256" key="2">
    <source>
        <dbReference type="ARBA" id="ARBA00023002"/>
    </source>
</evidence>
<dbReference type="GO" id="GO:0016491">
    <property type="term" value="F:oxidoreductase activity"/>
    <property type="evidence" value="ECO:0007669"/>
    <property type="project" value="UniProtKB-KW"/>
</dbReference>
<accession>A0A9X1SBX7</accession>
<name>A0A9X1SBX7_9MICC</name>
<keyword evidence="3" id="KW-0520">NAD</keyword>
<evidence type="ECO:0000313" key="5">
    <source>
        <dbReference type="EMBL" id="MCC3273314.1"/>
    </source>
</evidence>
<evidence type="ECO:0000256" key="1">
    <source>
        <dbReference type="ARBA" id="ARBA00007637"/>
    </source>
</evidence>
<reference evidence="5" key="1">
    <citation type="submission" date="2021-10" db="EMBL/GenBank/DDBJ databases">
        <title>Novel species in genus Arthrobacter.</title>
        <authorList>
            <person name="Liu Y."/>
        </authorList>
    </citation>
    <scope>NUCLEOTIDE SEQUENCE</scope>
    <source>
        <strain evidence="5">Zg-Y462</strain>
        <strain evidence="7">zg-Y462</strain>
    </source>
</reference>
<dbReference type="PANTHER" id="PTHR43103:SF5">
    <property type="entry name" value="4-EPIMERASE, PUTATIVE (AFU_ORTHOLOGUE AFUA_7G00360)-RELATED"/>
    <property type="match status" value="1"/>
</dbReference>
<evidence type="ECO:0000313" key="6">
    <source>
        <dbReference type="EMBL" id="UON92703.1"/>
    </source>
</evidence>
<organism evidence="5 8">
    <name type="scientific">Arthrobacter zhangbolii</name>
    <dbReference type="NCBI Taxonomy" id="2886936"/>
    <lineage>
        <taxon>Bacteria</taxon>
        <taxon>Bacillati</taxon>
        <taxon>Actinomycetota</taxon>
        <taxon>Actinomycetes</taxon>
        <taxon>Micrococcales</taxon>
        <taxon>Micrococcaceae</taxon>
        <taxon>Arthrobacter</taxon>
    </lineage>
</organism>
<dbReference type="Proteomes" id="UP001155145">
    <property type="component" value="Unassembled WGS sequence"/>
</dbReference>
<dbReference type="CDD" id="cd08946">
    <property type="entry name" value="SDR_e"/>
    <property type="match status" value="1"/>
</dbReference>
<dbReference type="Proteomes" id="UP000829758">
    <property type="component" value="Chromosome"/>
</dbReference>
<dbReference type="EMBL" id="CP094984">
    <property type="protein sequence ID" value="UON92703.1"/>
    <property type="molecule type" value="Genomic_DNA"/>
</dbReference>
<evidence type="ECO:0000256" key="3">
    <source>
        <dbReference type="ARBA" id="ARBA00023027"/>
    </source>
</evidence>
<evidence type="ECO:0000313" key="8">
    <source>
        <dbReference type="Proteomes" id="UP001155145"/>
    </source>
</evidence>
<protein>
    <submittedName>
        <fullName evidence="5">NAD(P)-dependent oxidoreductase</fullName>
    </submittedName>
</protein>
<dbReference type="InterPro" id="IPR036291">
    <property type="entry name" value="NAD(P)-bd_dom_sf"/>
</dbReference>
<dbReference type="Pfam" id="PF01370">
    <property type="entry name" value="Epimerase"/>
    <property type="match status" value="1"/>
</dbReference>
<dbReference type="Gene3D" id="3.40.50.720">
    <property type="entry name" value="NAD(P)-binding Rossmann-like Domain"/>
    <property type="match status" value="1"/>
</dbReference>
<keyword evidence="2" id="KW-0560">Oxidoreductase</keyword>
<dbReference type="InterPro" id="IPR001509">
    <property type="entry name" value="Epimerase_deHydtase"/>
</dbReference>
<gene>
    <name evidence="5" type="ORF">LJ755_11300</name>
    <name evidence="6" type="ORF">MUK71_03405</name>
</gene>
<evidence type="ECO:0000313" key="7">
    <source>
        <dbReference type="Proteomes" id="UP000829758"/>
    </source>
</evidence>
<feature type="domain" description="NAD-dependent epimerase/dehydratase" evidence="4">
    <location>
        <begin position="9"/>
        <end position="170"/>
    </location>
</feature>
<evidence type="ECO:0000259" key="4">
    <source>
        <dbReference type="Pfam" id="PF01370"/>
    </source>
</evidence>
<dbReference type="AlphaFoldDB" id="A0A9X1SBX7"/>
<dbReference type="PANTHER" id="PTHR43103">
    <property type="entry name" value="NUCLEOSIDE-DIPHOSPHATE-SUGAR EPIMERASE"/>
    <property type="match status" value="1"/>
</dbReference>
<keyword evidence="7" id="KW-1185">Reference proteome</keyword>
<dbReference type="RefSeq" id="WP_227929149.1">
    <property type="nucleotide sequence ID" value="NZ_CP094984.1"/>
</dbReference>
<dbReference type="SUPFAM" id="SSF51735">
    <property type="entry name" value="NAD(P)-binding Rossmann-fold domains"/>
    <property type="match status" value="1"/>
</dbReference>
<sequence>MNPERGAKIALTGAAGSLAGDIIPRLLDAGYSLVCVDRVAPAESYGQEWVITEVTETETLVDAFAGCAAVVHLAGIPLEADWDRILTANIDGTHSVLDAAHRAGVPRAVLASSIHATGFTAVPRPGELVPDDTAVRPNTLYGVSKAAVEALGSYYSDRYGMDVICLRIASRFDRPRDVRMLSTWLSPDDAARLFRAALTDSGHGFRIVWGVSANTRSYLSPDAGRAIGYVPQDDAESYAKDLIGPAAPSAAAETDWDRQFIGGVFCSPRPPRHTDMHPSK</sequence>
<dbReference type="EMBL" id="JAJFZT010000007">
    <property type="protein sequence ID" value="MCC3273314.1"/>
    <property type="molecule type" value="Genomic_DNA"/>
</dbReference>
<comment type="similarity">
    <text evidence="1">Belongs to the NAD(P)-dependent epimerase/dehydratase family.</text>
</comment>